<accession>A0A397I316</accession>
<sequence length="143" mass="16934">MSNETHKHSIGSKRLSIDAFPKTVFVHLFQYEPTFKYSPTQQKYSCQFKGNEGEERHSIGSKRLSIDAFPKTVFVHLFQYEPTFKYSPTQQKYSCQFKGNEGEERLKQILNYEYWSFRQDPITKTKGYILLINCEEIYSVNFS</sequence>
<evidence type="ECO:0000313" key="1">
    <source>
        <dbReference type="EMBL" id="RHZ68618.1"/>
    </source>
</evidence>
<evidence type="ECO:0000313" key="2">
    <source>
        <dbReference type="Proteomes" id="UP000266861"/>
    </source>
</evidence>
<dbReference type="Proteomes" id="UP000266861">
    <property type="component" value="Unassembled WGS sequence"/>
</dbReference>
<name>A0A397I316_9GLOM</name>
<gene>
    <name evidence="1" type="ORF">Glove_294g122</name>
</gene>
<reference evidence="1 2" key="1">
    <citation type="submission" date="2018-08" db="EMBL/GenBank/DDBJ databases">
        <title>Genome and evolution of the arbuscular mycorrhizal fungus Diversispora epigaea (formerly Glomus versiforme) and its bacterial endosymbionts.</title>
        <authorList>
            <person name="Sun X."/>
            <person name="Fei Z."/>
            <person name="Harrison M."/>
        </authorList>
    </citation>
    <scope>NUCLEOTIDE SEQUENCE [LARGE SCALE GENOMIC DNA]</scope>
    <source>
        <strain evidence="1 2">IT104</strain>
    </source>
</reference>
<proteinExistence type="predicted"/>
<dbReference type="AlphaFoldDB" id="A0A397I316"/>
<protein>
    <submittedName>
        <fullName evidence="1">Uncharacterized protein</fullName>
    </submittedName>
</protein>
<keyword evidence="2" id="KW-1185">Reference proteome</keyword>
<organism evidence="1 2">
    <name type="scientific">Diversispora epigaea</name>
    <dbReference type="NCBI Taxonomy" id="1348612"/>
    <lineage>
        <taxon>Eukaryota</taxon>
        <taxon>Fungi</taxon>
        <taxon>Fungi incertae sedis</taxon>
        <taxon>Mucoromycota</taxon>
        <taxon>Glomeromycotina</taxon>
        <taxon>Glomeromycetes</taxon>
        <taxon>Diversisporales</taxon>
        <taxon>Diversisporaceae</taxon>
        <taxon>Diversispora</taxon>
    </lineage>
</organism>
<dbReference type="EMBL" id="PQFF01000268">
    <property type="protein sequence ID" value="RHZ68618.1"/>
    <property type="molecule type" value="Genomic_DNA"/>
</dbReference>
<comment type="caution">
    <text evidence="1">The sequence shown here is derived from an EMBL/GenBank/DDBJ whole genome shotgun (WGS) entry which is preliminary data.</text>
</comment>